<sequence>MKLGFAISALNQPFMVQMKEGAEAEAKAQGASLSVQDGNDDASTQANQVQNFTSQQVKGLIINPVDSDAAGPSVKAAANAKIPVIAADRSVNKAKVEATVASDNVEGGKMAAKELADQLGGKGEILQIRGQVATSAARERNKGFTEGLKKFPGIKVVAKQPADFLRAKGLDVTQNAMQAHPDIDGVFAENDEMALGAIKALGAKAGSDVKVVGFDGTPDAFKAVKKGTMNVTIAQQPSELGKMAVRNAMRVIDGATIDSQIKVPVKAVNKKNVDRFA</sequence>
<evidence type="ECO:0000313" key="6">
    <source>
        <dbReference type="Proteomes" id="UP001500016"/>
    </source>
</evidence>
<dbReference type="Gene3D" id="3.40.50.2300">
    <property type="match status" value="2"/>
</dbReference>
<dbReference type="InterPro" id="IPR028082">
    <property type="entry name" value="Peripla_BP_I"/>
</dbReference>
<gene>
    <name evidence="5" type="ORF">GCM10009801_54450</name>
</gene>
<comment type="subcellular location">
    <subcellularLocation>
        <location evidence="1">Cell envelope</location>
    </subcellularLocation>
</comment>
<dbReference type="Pfam" id="PF13407">
    <property type="entry name" value="Peripla_BP_4"/>
    <property type="match status" value="1"/>
</dbReference>
<evidence type="ECO:0000256" key="3">
    <source>
        <dbReference type="ARBA" id="ARBA00022729"/>
    </source>
</evidence>
<keyword evidence="3" id="KW-0732">Signal</keyword>
<dbReference type="EMBL" id="BAAAPE010000013">
    <property type="protein sequence ID" value="GAA2089874.1"/>
    <property type="molecule type" value="Genomic_DNA"/>
</dbReference>
<organism evidence="5 6">
    <name type="scientific">Streptomyces albiaxialis</name>
    <dbReference type="NCBI Taxonomy" id="329523"/>
    <lineage>
        <taxon>Bacteria</taxon>
        <taxon>Bacillati</taxon>
        <taxon>Actinomycetota</taxon>
        <taxon>Actinomycetes</taxon>
        <taxon>Kitasatosporales</taxon>
        <taxon>Streptomycetaceae</taxon>
        <taxon>Streptomyces</taxon>
    </lineage>
</organism>
<accession>A0ABN2WDC6</accession>
<dbReference type="SUPFAM" id="SSF53822">
    <property type="entry name" value="Periplasmic binding protein-like I"/>
    <property type="match status" value="1"/>
</dbReference>
<feature type="domain" description="Periplasmic binding protein" evidence="4">
    <location>
        <begin position="4"/>
        <end position="255"/>
    </location>
</feature>
<evidence type="ECO:0000256" key="2">
    <source>
        <dbReference type="ARBA" id="ARBA00007639"/>
    </source>
</evidence>
<protein>
    <recommendedName>
        <fullName evidence="4">Periplasmic binding protein domain-containing protein</fullName>
    </recommendedName>
</protein>
<dbReference type="PANTHER" id="PTHR46847:SF1">
    <property type="entry name" value="D-ALLOSE-BINDING PERIPLASMIC PROTEIN-RELATED"/>
    <property type="match status" value="1"/>
</dbReference>
<keyword evidence="6" id="KW-1185">Reference proteome</keyword>
<dbReference type="InterPro" id="IPR025997">
    <property type="entry name" value="SBP_2_dom"/>
</dbReference>
<evidence type="ECO:0000256" key="1">
    <source>
        <dbReference type="ARBA" id="ARBA00004196"/>
    </source>
</evidence>
<dbReference type="PANTHER" id="PTHR46847">
    <property type="entry name" value="D-ALLOSE-BINDING PERIPLASMIC PROTEIN-RELATED"/>
    <property type="match status" value="1"/>
</dbReference>
<evidence type="ECO:0000313" key="5">
    <source>
        <dbReference type="EMBL" id="GAA2089874.1"/>
    </source>
</evidence>
<comment type="similarity">
    <text evidence="2">Belongs to the bacterial solute-binding protein 2 family.</text>
</comment>
<evidence type="ECO:0000259" key="4">
    <source>
        <dbReference type="Pfam" id="PF13407"/>
    </source>
</evidence>
<name>A0ABN2WDC6_9ACTN</name>
<comment type="caution">
    <text evidence="5">The sequence shown here is derived from an EMBL/GenBank/DDBJ whole genome shotgun (WGS) entry which is preliminary data.</text>
</comment>
<dbReference type="Proteomes" id="UP001500016">
    <property type="component" value="Unassembled WGS sequence"/>
</dbReference>
<proteinExistence type="inferred from homology"/>
<reference evidence="5 6" key="1">
    <citation type="journal article" date="2019" name="Int. J. Syst. Evol. Microbiol.">
        <title>The Global Catalogue of Microorganisms (GCM) 10K type strain sequencing project: providing services to taxonomists for standard genome sequencing and annotation.</title>
        <authorList>
            <consortium name="The Broad Institute Genomics Platform"/>
            <consortium name="The Broad Institute Genome Sequencing Center for Infectious Disease"/>
            <person name="Wu L."/>
            <person name="Ma J."/>
        </authorList>
    </citation>
    <scope>NUCLEOTIDE SEQUENCE [LARGE SCALE GENOMIC DNA]</scope>
    <source>
        <strain evidence="5 6">JCM 15478</strain>
    </source>
</reference>